<dbReference type="AlphaFoldDB" id="Q9LIJ6"/>
<proteinExistence type="predicted"/>
<feature type="region of interest" description="Disordered" evidence="1">
    <location>
        <begin position="105"/>
        <end position="128"/>
    </location>
</feature>
<evidence type="ECO:0000256" key="1">
    <source>
        <dbReference type="SAM" id="MobiDB-lite"/>
    </source>
</evidence>
<protein>
    <submittedName>
        <fullName evidence="2">Uncharacterized protein</fullName>
    </submittedName>
</protein>
<reference evidence="2" key="2">
    <citation type="submission" date="2000-03" db="EMBL/GenBank/DDBJ databases">
        <title>Structural Analysis of Arabidopsis thaliana Chromosome 3. III.</title>
        <authorList>
            <person name="Nakamura Y."/>
        </authorList>
    </citation>
    <scope>NUCLEOTIDE SEQUENCE</scope>
</reference>
<reference key="1">
    <citation type="journal article" date="2000" name="Nature">
        <title>Sequence and analysis of chromosome 3 of the plant Arabidopsis thaliana.</title>
        <authorList>
            <consortium name="European Union Chromosome 3 Arabidopsis Sequencing Consortium"/>
            <consortium name="Institute for Genomic Research"/>
            <consortium name="Kazusa DNA Research Institute"/>
            <person name="Salanoubat M."/>
            <person name="Lemcke K."/>
            <person name="Rieger M."/>
            <person name="Ansorge W."/>
            <person name="Unseld M."/>
            <person name="Fartmann B."/>
            <person name="Valle G."/>
            <person name="Blocker H."/>
            <person name="Perez-Alonso M."/>
            <person name="Obermaier B."/>
            <person name="Delseny M."/>
            <person name="Boutry M."/>
            <person name="Grivell L.A."/>
            <person name="Mache R."/>
            <person name="Puigdomenech P."/>
            <person name="De Simone V."/>
            <person name="Choisne N."/>
            <person name="Artiguenave F."/>
            <person name="Robert C."/>
            <person name="Brottier P."/>
            <person name="Wincker P."/>
            <person name="Cattolico L."/>
            <person name="Weissenbach J."/>
            <person name="Saurin W."/>
            <person name="Quetier F."/>
            <person name="Schafer M."/>
            <person name="Muller-Auer S."/>
            <person name="Gabel C."/>
            <person name="Fuchs M."/>
            <person name="Benes V."/>
            <person name="Wurmbach E."/>
            <person name="Drzonek H."/>
            <person name="Erfle H."/>
            <person name="Jordan N."/>
            <person name="Bangert S."/>
            <person name="Wiedelmann R."/>
            <person name="Kranz H."/>
            <person name="Voss H."/>
            <person name="Holland R."/>
            <person name="Brandt P."/>
            <person name="Nyakatura G."/>
            <person name="Vezzi A."/>
            <person name="D'Angelo M."/>
            <person name="Pallavicini A."/>
            <person name="Toppo S."/>
            <person name="Simionati B."/>
            <person name="Conrad A."/>
            <person name="Hornischer K."/>
            <person name="Kauer G."/>
            <person name="Lohnert T.H."/>
            <person name="Nordsiek G."/>
            <person name="Reichelt J."/>
            <person name="Scharfe M."/>
            <person name="Schon O."/>
            <person name="Bargues M."/>
            <person name="Terol J."/>
            <person name="Climent J."/>
            <person name="Navarro P."/>
            <person name="Collado C."/>
            <person name="Perez-Perez A."/>
            <person name="Ottenwalder B."/>
            <person name="Duchemin D."/>
            <person name="Cooke R."/>
            <person name="Laudie M."/>
            <person name="Berger-Llauro C."/>
            <person name="Purnelle B."/>
            <person name="Masuy D."/>
            <person name="de Haan M."/>
            <person name="Maarse A.C."/>
            <person name="Alcaraz J.P."/>
            <person name="Cottet A."/>
            <person name="Casacuberta E."/>
            <person name="Monfort A."/>
            <person name="Argiriou A."/>
            <person name="flores M."/>
            <person name="Liguori R."/>
            <person name="Vitale D."/>
            <person name="Mannhaupt G."/>
            <person name="Haase D."/>
            <person name="Schoof H."/>
            <person name="Rudd S."/>
            <person name="Zaccaria P."/>
            <person name="Mewes H.W."/>
            <person name="Mayer K.F."/>
            <person name="Kaul S."/>
            <person name="Town C.D."/>
            <person name="Koo H.L."/>
            <person name="Tallon L.J."/>
            <person name="Jenkins J."/>
            <person name="Rooney T."/>
            <person name="Rizzo M."/>
            <person name="Walts A."/>
            <person name="Utterback T."/>
            <person name="Fujii C.Y."/>
            <person name="Shea T.P."/>
            <person name="Creasy T.H."/>
            <person name="Haas B."/>
            <person name="Maiti R."/>
            <person name="Wu D."/>
            <person name="Peterson J."/>
            <person name="Van Aken S."/>
            <person name="Pai G."/>
            <person name="Militscher J."/>
            <person name="Sellers P."/>
            <person name="Gill J.E."/>
            <person name="Feldblyum T.V."/>
            <person name="Preuss D."/>
            <person name="Lin X."/>
            <person name="Nierman W.C."/>
            <person name="Salzberg S.L."/>
            <person name="White O."/>
            <person name="Venter J.C."/>
            <person name="Fraser C.M."/>
            <person name="Kaneko T."/>
            <person name="Nakamura Y."/>
            <person name="Sato S."/>
            <person name="Kato T."/>
            <person name="Asamizu E."/>
            <person name="Sasamoto S."/>
            <person name="Kimura T."/>
            <person name="Idesawa K."/>
            <person name="Kawashima K."/>
            <person name="Kishida Y."/>
            <person name="Kiyokawa C."/>
            <person name="Kohara M."/>
            <person name="Matsumoto M."/>
            <person name="Matsuno A."/>
            <person name="Muraki A."/>
            <person name="Nakayama S."/>
            <person name="Nakazaki N."/>
            <person name="Shinpo S."/>
            <person name="Takeuchi C."/>
            <person name="Wada T."/>
            <person name="Watanabe A."/>
            <person name="Yamada M."/>
            <person name="Yasuda M."/>
            <person name="Tabata S."/>
        </authorList>
    </citation>
    <scope>NUCLEOTIDE SEQUENCE [LARGE SCALE GENOMIC DNA]</scope>
    <source>
        <strain>cv. Columbia</strain>
    </source>
</reference>
<name>Q9LIJ6_ARATH</name>
<dbReference type="EMBL" id="AP001301">
    <property type="protein sequence ID" value="BAB01894.1"/>
    <property type="molecule type" value="Genomic_DNA"/>
</dbReference>
<accession>Q9LIJ6</accession>
<evidence type="ECO:0000313" key="2">
    <source>
        <dbReference type="EMBL" id="BAB01894.1"/>
    </source>
</evidence>
<sequence>MLDPRMDKCSGKRHSKSLADKEVEGSMCLETKIVTQLTIKNQDIIFVFKTFNITGKWVDIFGDGPISMEFGSSQNLTKIGYRLSRVLTISRVLILLEIDQDQGKNNKVENRPISGILTESGGDQGRKY</sequence>
<organism evidence="2">
    <name type="scientific">Arabidopsis thaliana</name>
    <name type="common">Mouse-ear cress</name>
    <dbReference type="NCBI Taxonomy" id="3702"/>
    <lineage>
        <taxon>Eukaryota</taxon>
        <taxon>Viridiplantae</taxon>
        <taxon>Streptophyta</taxon>
        <taxon>Embryophyta</taxon>
        <taxon>Tracheophyta</taxon>
        <taxon>Spermatophyta</taxon>
        <taxon>Magnoliopsida</taxon>
        <taxon>eudicotyledons</taxon>
        <taxon>Gunneridae</taxon>
        <taxon>Pentapetalae</taxon>
        <taxon>rosids</taxon>
        <taxon>malvids</taxon>
        <taxon>Brassicales</taxon>
        <taxon>Brassicaceae</taxon>
        <taxon>Camelineae</taxon>
        <taxon>Arabidopsis</taxon>
    </lineage>
</organism>